<name>A0A5J5EEU2_9PEZI</name>
<protein>
    <submittedName>
        <fullName evidence="1">Uncharacterized protein</fullName>
    </submittedName>
</protein>
<dbReference type="Proteomes" id="UP000326924">
    <property type="component" value="Unassembled WGS sequence"/>
</dbReference>
<reference evidence="1 2" key="1">
    <citation type="submission" date="2019-09" db="EMBL/GenBank/DDBJ databases">
        <title>Draft genome of the ectomycorrhizal ascomycete Sphaerosporella brunnea.</title>
        <authorList>
            <consortium name="DOE Joint Genome Institute"/>
            <person name="Benucci G.M."/>
            <person name="Marozzi G."/>
            <person name="Antonielli L."/>
            <person name="Sanchez S."/>
            <person name="Marco P."/>
            <person name="Wang X."/>
            <person name="Falini L.B."/>
            <person name="Barry K."/>
            <person name="Haridas S."/>
            <person name="Lipzen A."/>
            <person name="Labutti K."/>
            <person name="Grigoriev I.V."/>
            <person name="Murat C."/>
            <person name="Martin F."/>
            <person name="Albertini E."/>
            <person name="Donnini D."/>
            <person name="Bonito G."/>
        </authorList>
    </citation>
    <scope>NUCLEOTIDE SEQUENCE [LARGE SCALE GENOMIC DNA]</scope>
    <source>
        <strain evidence="1 2">Sb_GMNB300</strain>
    </source>
</reference>
<keyword evidence="2" id="KW-1185">Reference proteome</keyword>
<organism evidence="1 2">
    <name type="scientific">Sphaerosporella brunnea</name>
    <dbReference type="NCBI Taxonomy" id="1250544"/>
    <lineage>
        <taxon>Eukaryota</taxon>
        <taxon>Fungi</taxon>
        <taxon>Dikarya</taxon>
        <taxon>Ascomycota</taxon>
        <taxon>Pezizomycotina</taxon>
        <taxon>Pezizomycetes</taxon>
        <taxon>Pezizales</taxon>
        <taxon>Pyronemataceae</taxon>
        <taxon>Sphaerosporella</taxon>
    </lineage>
</organism>
<dbReference type="AlphaFoldDB" id="A0A5J5EEU2"/>
<dbReference type="InParanoid" id="A0A5J5EEU2"/>
<sequence length="126" mass="14172">MLILQQKLVLRSPHAFLLPIAEMAITESRTITRPFTTPMDIKMIVKDVDGAEPFSELPTSSPTCRILHHLRQERPTLPIIITSTGKQRRSTAELREALDLHPCPCCRLNGNVIYSPSESGLEIPWS</sequence>
<proteinExistence type="predicted"/>
<gene>
    <name evidence="1" type="ORF">FN846DRAFT_913977</name>
</gene>
<dbReference type="EMBL" id="VXIS01000435">
    <property type="protein sequence ID" value="KAA8893489.1"/>
    <property type="molecule type" value="Genomic_DNA"/>
</dbReference>
<evidence type="ECO:0000313" key="1">
    <source>
        <dbReference type="EMBL" id="KAA8893489.1"/>
    </source>
</evidence>
<evidence type="ECO:0000313" key="2">
    <source>
        <dbReference type="Proteomes" id="UP000326924"/>
    </source>
</evidence>
<dbReference type="OrthoDB" id="27226at2759"/>
<comment type="caution">
    <text evidence="1">The sequence shown here is derived from an EMBL/GenBank/DDBJ whole genome shotgun (WGS) entry which is preliminary data.</text>
</comment>
<accession>A0A5J5EEU2</accession>